<evidence type="ECO:0000256" key="1">
    <source>
        <dbReference type="ARBA" id="ARBA00004123"/>
    </source>
</evidence>
<dbReference type="PANTHER" id="PTHR12346:SF0">
    <property type="entry name" value="SIN3A, ISOFORM G"/>
    <property type="match status" value="1"/>
</dbReference>
<reference evidence="5 6" key="1">
    <citation type="journal article" date="2016" name="Mol. Biol. Evol.">
        <title>Comparative Genomics of Early-Diverging Mushroom-Forming Fungi Provides Insights into the Origins of Lignocellulose Decay Capabilities.</title>
        <authorList>
            <person name="Nagy L.G."/>
            <person name="Riley R."/>
            <person name="Tritt A."/>
            <person name="Adam C."/>
            <person name="Daum C."/>
            <person name="Floudas D."/>
            <person name="Sun H."/>
            <person name="Yadav J.S."/>
            <person name="Pangilinan J."/>
            <person name="Larsson K.H."/>
            <person name="Matsuura K."/>
            <person name="Barry K."/>
            <person name="Labutti K."/>
            <person name="Kuo R."/>
            <person name="Ohm R.A."/>
            <person name="Bhattacharya S.S."/>
            <person name="Shirouzu T."/>
            <person name="Yoshinaga Y."/>
            <person name="Martin F.M."/>
            <person name="Grigoriev I.V."/>
            <person name="Hibbett D.S."/>
        </authorList>
    </citation>
    <scope>NUCLEOTIDE SEQUENCE [LARGE SCALE GENOMIC DNA]</scope>
    <source>
        <strain evidence="5 6">HHB12733</strain>
    </source>
</reference>
<dbReference type="InParanoid" id="A0A165K443"/>
<gene>
    <name evidence="5" type="ORF">CALCODRAFT_478949</name>
</gene>
<proteinExistence type="predicted"/>
<dbReference type="PANTHER" id="PTHR12346">
    <property type="entry name" value="SIN3B-RELATED"/>
    <property type="match status" value="1"/>
</dbReference>
<dbReference type="STRING" id="1353952.A0A165K443"/>
<evidence type="ECO:0000313" key="6">
    <source>
        <dbReference type="Proteomes" id="UP000076842"/>
    </source>
</evidence>
<dbReference type="Pfam" id="PF02671">
    <property type="entry name" value="PAH"/>
    <property type="match status" value="1"/>
</dbReference>
<keyword evidence="2" id="KW-0678">Repressor</keyword>
<dbReference type="GO" id="GO:0000785">
    <property type="term" value="C:chromatin"/>
    <property type="evidence" value="ECO:0007669"/>
    <property type="project" value="TreeGrafter"/>
</dbReference>
<evidence type="ECO:0008006" key="7">
    <source>
        <dbReference type="Google" id="ProtNLM"/>
    </source>
</evidence>
<dbReference type="InterPro" id="IPR039774">
    <property type="entry name" value="Sin3-like"/>
</dbReference>
<organism evidence="5 6">
    <name type="scientific">Calocera cornea HHB12733</name>
    <dbReference type="NCBI Taxonomy" id="1353952"/>
    <lineage>
        <taxon>Eukaryota</taxon>
        <taxon>Fungi</taxon>
        <taxon>Dikarya</taxon>
        <taxon>Basidiomycota</taxon>
        <taxon>Agaricomycotina</taxon>
        <taxon>Dacrymycetes</taxon>
        <taxon>Dacrymycetales</taxon>
        <taxon>Dacrymycetaceae</taxon>
        <taxon>Calocera</taxon>
    </lineage>
</organism>
<sequence>MHSPGPSPSPPAPARARSVRAALAYLEAIKLAFRADPGVYDRFLEVMQAFQADETATTAQDVIERTVLLFRGHSALIQALDTFLPDGFGLELLPDEQGETRAIRVTTRAGQYMLSPGGELLPKL</sequence>
<evidence type="ECO:0000256" key="4">
    <source>
        <dbReference type="PROSITE-ProRule" id="PRU00810"/>
    </source>
</evidence>
<comment type="subcellular location">
    <subcellularLocation>
        <location evidence="1 4">Nucleus</location>
    </subcellularLocation>
</comment>
<name>A0A165K443_9BASI</name>
<dbReference type="OrthoDB" id="10265969at2759"/>
<dbReference type="PROSITE" id="PS51477">
    <property type="entry name" value="PAH"/>
    <property type="match status" value="1"/>
</dbReference>
<protein>
    <recommendedName>
        <fullName evidence="7">PAH2 domain-containing protein</fullName>
    </recommendedName>
</protein>
<dbReference type="EMBL" id="KV423915">
    <property type="protein sequence ID" value="KZT62651.1"/>
    <property type="molecule type" value="Genomic_DNA"/>
</dbReference>
<dbReference type="GO" id="GO:0000118">
    <property type="term" value="C:histone deacetylase complex"/>
    <property type="evidence" value="ECO:0007669"/>
    <property type="project" value="TreeGrafter"/>
</dbReference>
<dbReference type="InterPro" id="IPR003822">
    <property type="entry name" value="PAH"/>
</dbReference>
<dbReference type="SUPFAM" id="SSF47762">
    <property type="entry name" value="PAH2 domain"/>
    <property type="match status" value="1"/>
</dbReference>
<evidence type="ECO:0000313" key="5">
    <source>
        <dbReference type="EMBL" id="KZT62651.1"/>
    </source>
</evidence>
<dbReference type="AlphaFoldDB" id="A0A165K443"/>
<accession>A0A165K443</accession>
<evidence type="ECO:0000256" key="2">
    <source>
        <dbReference type="ARBA" id="ARBA00022491"/>
    </source>
</evidence>
<dbReference type="Gene3D" id="1.20.1160.11">
    <property type="entry name" value="Paired amphipathic helix"/>
    <property type="match status" value="1"/>
</dbReference>
<dbReference type="GO" id="GO:0003714">
    <property type="term" value="F:transcription corepressor activity"/>
    <property type="evidence" value="ECO:0007669"/>
    <property type="project" value="InterPro"/>
</dbReference>
<keyword evidence="3 4" id="KW-0539">Nucleus</keyword>
<dbReference type="GO" id="GO:0000122">
    <property type="term" value="P:negative regulation of transcription by RNA polymerase II"/>
    <property type="evidence" value="ECO:0007669"/>
    <property type="project" value="TreeGrafter"/>
</dbReference>
<evidence type="ECO:0000256" key="3">
    <source>
        <dbReference type="ARBA" id="ARBA00023242"/>
    </source>
</evidence>
<dbReference type="InterPro" id="IPR036600">
    <property type="entry name" value="PAH_sf"/>
</dbReference>
<dbReference type="Proteomes" id="UP000076842">
    <property type="component" value="Unassembled WGS sequence"/>
</dbReference>
<keyword evidence="6" id="KW-1185">Reference proteome</keyword>